<feature type="region of interest" description="Disordered" evidence="2">
    <location>
        <begin position="225"/>
        <end position="244"/>
    </location>
</feature>
<accession>A0A8B8PZ83</accession>
<dbReference type="InterPro" id="IPR036412">
    <property type="entry name" value="HAD-like_sf"/>
</dbReference>
<organism evidence="4 5">
    <name type="scientific">Rhodamnia argentea</name>
    <dbReference type="NCBI Taxonomy" id="178133"/>
    <lineage>
        <taxon>Eukaryota</taxon>
        <taxon>Viridiplantae</taxon>
        <taxon>Streptophyta</taxon>
        <taxon>Embryophyta</taxon>
        <taxon>Tracheophyta</taxon>
        <taxon>Spermatophyta</taxon>
        <taxon>Magnoliopsida</taxon>
        <taxon>eudicotyledons</taxon>
        <taxon>Gunneridae</taxon>
        <taxon>Pentapetalae</taxon>
        <taxon>rosids</taxon>
        <taxon>malvids</taxon>
        <taxon>Myrtales</taxon>
        <taxon>Myrtaceae</taxon>
        <taxon>Myrtoideae</taxon>
        <taxon>Myrteae</taxon>
        <taxon>Australasian group</taxon>
        <taxon>Rhodamnia</taxon>
    </lineage>
</organism>
<gene>
    <name evidence="5 6" type="primary">LOC115747935</name>
</gene>
<dbReference type="RefSeq" id="XP_048131136.1">
    <property type="nucleotide sequence ID" value="XM_048275179.1"/>
</dbReference>
<evidence type="ECO:0000313" key="5">
    <source>
        <dbReference type="RefSeq" id="XP_048131135.1"/>
    </source>
</evidence>
<dbReference type="SUPFAM" id="SSF56784">
    <property type="entry name" value="HAD-like"/>
    <property type="match status" value="1"/>
</dbReference>
<comment type="similarity">
    <text evidence="1">Belongs to the lipin family.</text>
</comment>
<evidence type="ECO:0000313" key="6">
    <source>
        <dbReference type="RefSeq" id="XP_048131136.1"/>
    </source>
</evidence>
<dbReference type="InterPro" id="IPR007651">
    <property type="entry name" value="Lipin_N"/>
</dbReference>
<dbReference type="InterPro" id="IPR026058">
    <property type="entry name" value="LIPIN"/>
</dbReference>
<keyword evidence="4" id="KW-1185">Reference proteome</keyword>
<feature type="compositionally biased region" description="Basic and acidic residues" evidence="2">
    <location>
        <begin position="625"/>
        <end position="642"/>
    </location>
</feature>
<evidence type="ECO:0000256" key="1">
    <source>
        <dbReference type="ARBA" id="ARBA00005476"/>
    </source>
</evidence>
<name>A0A8B8PZ83_9MYRT</name>
<dbReference type="Proteomes" id="UP000827889">
    <property type="component" value="Chromosome 2"/>
</dbReference>
<dbReference type="RefSeq" id="XP_048131135.1">
    <property type="nucleotide sequence ID" value="XM_048275178.1"/>
</dbReference>
<dbReference type="KEGG" id="rarg:115747935"/>
<protein>
    <submittedName>
        <fullName evidence="5 6">Phosphatidate phosphatase PAH2-like isoform X1</fullName>
    </submittedName>
</protein>
<feature type="region of interest" description="Disordered" evidence="2">
    <location>
        <begin position="570"/>
        <end position="653"/>
    </location>
</feature>
<evidence type="ECO:0000256" key="2">
    <source>
        <dbReference type="SAM" id="MobiDB-lite"/>
    </source>
</evidence>
<feature type="compositionally biased region" description="Polar residues" evidence="2">
    <location>
        <begin position="228"/>
        <end position="238"/>
    </location>
</feature>
<proteinExistence type="inferred from homology"/>
<dbReference type="AlphaFoldDB" id="A0A8B8PZ83"/>
<reference evidence="4 5" key="1">
    <citation type="submission" date="2025-05" db="UniProtKB">
        <authorList>
            <consortium name="RefSeq"/>
        </authorList>
    </citation>
    <scope>NUCLEOTIDE SEQUENCE [LARGE SCALE GENOMIC DNA]</scope>
    <source>
        <tissue evidence="5 6">Leaf</tissue>
    </source>
</reference>
<dbReference type="PANTHER" id="PTHR12181:SF12">
    <property type="entry name" value="PHOSPHATIDATE PHOSPHATASE"/>
    <property type="match status" value="1"/>
</dbReference>
<dbReference type="Pfam" id="PF08235">
    <property type="entry name" value="LNS2"/>
    <property type="match status" value="1"/>
</dbReference>
<dbReference type="PANTHER" id="PTHR12181">
    <property type="entry name" value="LIPIN"/>
    <property type="match status" value="1"/>
</dbReference>
<feature type="compositionally biased region" description="Basic and acidic residues" evidence="2">
    <location>
        <begin position="576"/>
        <end position="593"/>
    </location>
</feature>
<dbReference type="SMART" id="SM00775">
    <property type="entry name" value="LNS2"/>
    <property type="match status" value="1"/>
</dbReference>
<evidence type="ECO:0000313" key="4">
    <source>
        <dbReference type="Proteomes" id="UP000827889"/>
    </source>
</evidence>
<dbReference type="InterPro" id="IPR031315">
    <property type="entry name" value="LNS2/PITP"/>
</dbReference>
<dbReference type="Pfam" id="PF04571">
    <property type="entry name" value="Lipin_N"/>
    <property type="match status" value="1"/>
</dbReference>
<dbReference type="GeneID" id="115747935"/>
<feature type="domain" description="LNS2/PITP" evidence="3">
    <location>
        <begin position="702"/>
        <end position="858"/>
    </location>
</feature>
<dbReference type="InterPro" id="IPR013209">
    <property type="entry name" value="LNS2"/>
</dbReference>
<dbReference type="GO" id="GO:0008195">
    <property type="term" value="F:phosphatidate phosphatase activity"/>
    <property type="evidence" value="ECO:0007669"/>
    <property type="project" value="TreeGrafter"/>
</dbReference>
<sequence length="906" mass="100072">MQAVETIGRYISQGVYIVSGPFHPFGGAVDIIVVEQPDGTFKSSPWYVCFGKFQGVLKTKEKIVKICVNGVKADFHMYLNHKGQAYFLKEADEEEGESYEKFPSGGERGGHSWVMSGSRSFDSKGSTLRDAGNENIMARSRSCQSRASGLVSECRSMGTDGPRQQEVGVGVIRRGPLESAEIAAELLELNWSISFKFRKRLSPAFAPATFDSKIVNVDEKPSCKESLVHSNPESSLTDGPSHEEAASCNMSVQSVENTDFTVQCANGKLSYLNGIAEGIATSTGGSHILKEQTYGVHSFTVETSENLCASSKRSNQILHHDSTETRDVHPEAVLINNNSIAESCMQEFMEMRHGDTITILETFDPVDTSITYGSVKQTESPSICSVSIFSGRISQAGQNSSTDETSKFQLSSETDNNNGSYCGFLLTKKPSFPTEDNSTGEFPLGGLDESKVSEVTPGEDITLVPVDKERNLSLNPQCFFETAGMLIYVKNELLVISDNFDRSIDAEYADERSRTISVSTEIARSGKTDETQLGHEAQSLPNMKSEFDNLDAHGWHYPLSHSLDLDSEFENLPLPNREDSDIRNTGVRNEEAPVSKQIQEQMGADAASPFPNGQLADDESSSLRLDPEHASKSVDGTDRDQTSPKPKYRKKMFRVNTPTSEQVASLNLREGSNTITFTFSTAMLGEQQVDCKIYLWKWSDRVIISDVDGTITKSDVLGQFMPLVGVDWSHTGVARLFSAIKENGYQLLFLSARSITQAYLTRQFLFNLKQDGNALPDGPVVISPDGIFPSLFREVVRRCPHEFKIACLEDIKSLFPSDCNPFYAGFGNRDTDEISYLKVGIPKGKIFIINPKGEVAVNHHVNTKSYTSIHALVNDMFPAMTSRSSPEQEDYNSWNFWKLPSPAIDI</sequence>
<evidence type="ECO:0000259" key="3">
    <source>
        <dbReference type="SMART" id="SM00775"/>
    </source>
</evidence>